<evidence type="ECO:0000259" key="1">
    <source>
        <dbReference type="Pfam" id="PF12975"/>
    </source>
</evidence>
<name>A0ABX3NZS0_9BACT</name>
<evidence type="ECO:0000313" key="3">
    <source>
        <dbReference type="Proteomes" id="UP000192277"/>
    </source>
</evidence>
<dbReference type="Proteomes" id="UP000192277">
    <property type="component" value="Unassembled WGS sequence"/>
</dbReference>
<proteinExistence type="predicted"/>
<evidence type="ECO:0000313" key="2">
    <source>
        <dbReference type="EMBL" id="OQP50188.1"/>
    </source>
</evidence>
<dbReference type="EMBL" id="LWBO01000007">
    <property type="protein sequence ID" value="OQP50188.1"/>
    <property type="molecule type" value="Genomic_DNA"/>
</dbReference>
<dbReference type="Gene3D" id="2.60.40.2390">
    <property type="match status" value="1"/>
</dbReference>
<accession>A0ABX3NZS0</accession>
<sequence>MKQTLTICQLKQMLVEQEKIKQVKLLKFGLLTTDEEVKEHNNESLSGYLLYPTTIEFIETTDKLEGVVGLKFGIEYSIEGYTDEKFVDVTFTCKISHPLLTNPNTGDSSTVTVETKNSYLNENNFDYFCFEYDWEIKKGAWTFQILENEVIKLEKTFEIL</sequence>
<dbReference type="Pfam" id="PF12975">
    <property type="entry name" value="DUF3859"/>
    <property type="match status" value="1"/>
</dbReference>
<protein>
    <recommendedName>
        <fullName evidence="1">DUF3859 domain-containing protein</fullName>
    </recommendedName>
</protein>
<comment type="caution">
    <text evidence="2">The sequence shown here is derived from an EMBL/GenBank/DDBJ whole genome shotgun (WGS) entry which is preliminary data.</text>
</comment>
<reference evidence="2 3" key="1">
    <citation type="submission" date="2016-04" db="EMBL/GenBank/DDBJ databases">
        <authorList>
            <person name="Chen L."/>
            <person name="Zhuang W."/>
            <person name="Wang G."/>
        </authorList>
    </citation>
    <scope>NUCLEOTIDE SEQUENCE [LARGE SCALE GENOMIC DNA]</scope>
    <source>
        <strain evidence="3">GR20</strain>
    </source>
</reference>
<feature type="domain" description="DUF3859" evidence="1">
    <location>
        <begin position="23"/>
        <end position="159"/>
    </location>
</feature>
<gene>
    <name evidence="2" type="ORF">A4D02_27555</name>
</gene>
<organism evidence="2 3">
    <name type="scientific">Niastella koreensis</name>
    <dbReference type="NCBI Taxonomy" id="354356"/>
    <lineage>
        <taxon>Bacteria</taxon>
        <taxon>Pseudomonadati</taxon>
        <taxon>Bacteroidota</taxon>
        <taxon>Chitinophagia</taxon>
        <taxon>Chitinophagales</taxon>
        <taxon>Chitinophagaceae</taxon>
        <taxon>Niastella</taxon>
    </lineage>
</organism>
<dbReference type="InterPro" id="IPR024331">
    <property type="entry name" value="DUF3859"/>
</dbReference>
<keyword evidence="3" id="KW-1185">Reference proteome</keyword>